<keyword evidence="3" id="KW-1185">Reference proteome</keyword>
<dbReference type="Gene3D" id="3.40.390.70">
    <property type="match status" value="1"/>
</dbReference>
<evidence type="ECO:0008006" key="4">
    <source>
        <dbReference type="Google" id="ProtNLM"/>
    </source>
</evidence>
<evidence type="ECO:0000256" key="1">
    <source>
        <dbReference type="SAM" id="SignalP"/>
    </source>
</evidence>
<dbReference type="OrthoDB" id="1113652at2"/>
<keyword evidence="1" id="KW-0732">Signal</keyword>
<protein>
    <recommendedName>
        <fullName evidence="4">Substrate import-associated zinc metallohydrolase lipoprotein</fullName>
    </recommendedName>
</protein>
<reference evidence="2 3" key="1">
    <citation type="journal article" date="2019" name="Environ. Microbiol.">
        <title>Species interactions and distinct microbial communities in high Arctic permafrost affected cryosols are associated with the CH4 and CO2 gas fluxes.</title>
        <authorList>
            <person name="Altshuler I."/>
            <person name="Hamel J."/>
            <person name="Turney S."/>
            <person name="Magnuson E."/>
            <person name="Levesque R."/>
            <person name="Greer C."/>
            <person name="Whyte L.G."/>
        </authorList>
    </citation>
    <scope>NUCLEOTIDE SEQUENCE [LARGE SCALE GENOMIC DNA]</scope>
    <source>
        <strain evidence="2 3">42</strain>
    </source>
</reference>
<dbReference type="EMBL" id="RCZH01000001">
    <property type="protein sequence ID" value="TPG45415.1"/>
    <property type="molecule type" value="Genomic_DNA"/>
</dbReference>
<proteinExistence type="predicted"/>
<name>A0A502F7Q7_9FLAO</name>
<gene>
    <name evidence="2" type="ORF">EAH81_02095</name>
</gene>
<dbReference type="Pfam" id="PF15890">
    <property type="entry name" value="Peptidase_Mx1"/>
    <property type="match status" value="1"/>
</dbReference>
<organism evidence="2 3">
    <name type="scientific">Flavobacterium pectinovorum</name>
    <dbReference type="NCBI Taxonomy" id="29533"/>
    <lineage>
        <taxon>Bacteria</taxon>
        <taxon>Pseudomonadati</taxon>
        <taxon>Bacteroidota</taxon>
        <taxon>Flavobacteriia</taxon>
        <taxon>Flavobacteriales</taxon>
        <taxon>Flavobacteriaceae</taxon>
        <taxon>Flavobacterium</taxon>
    </lineage>
</organism>
<dbReference type="AlphaFoldDB" id="A0A502F7Q7"/>
<dbReference type="InterPro" id="IPR030890">
    <property type="entry name" value="LP_HExxH_w_TonB"/>
</dbReference>
<dbReference type="RefSeq" id="WP_140503200.1">
    <property type="nucleotide sequence ID" value="NZ_RCZH01000001.1"/>
</dbReference>
<feature type="chain" id="PRO_5021446143" description="Substrate import-associated zinc metallohydrolase lipoprotein" evidence="1">
    <location>
        <begin position="26"/>
        <end position="287"/>
    </location>
</feature>
<evidence type="ECO:0000313" key="2">
    <source>
        <dbReference type="EMBL" id="TPG45415.1"/>
    </source>
</evidence>
<evidence type="ECO:0000313" key="3">
    <source>
        <dbReference type="Proteomes" id="UP000319700"/>
    </source>
</evidence>
<sequence>MKLIKQYKNIALVLGLLTLASCSQEDQPTESLLNFTPKVKTDLDRWIDTNYIDPYNISVQYEWNQNVVDNNRFLFPPAIDKVQPALEIIKKIWIDSYTTIGGKDFVKIIAPRDFVLVGGVNVNPDDVSNTLGLAEGGKRISLFQVDYVDKKDRASVTEFIHTIQHEYVHILNQTKTFDVQAWSKITPKDYSSDPFSISDEEAYELGFISAYARSNYTEDFAETAAIILLNSEEDYAALLASITNPAGVAALKQKEALVVQYYRDAFNIDFYALRDEAQKNTTKVLND</sequence>
<dbReference type="NCBIfam" id="TIGR04549">
    <property type="entry name" value="LP_HExxH_w_tonB"/>
    <property type="match status" value="1"/>
</dbReference>
<dbReference type="PROSITE" id="PS51257">
    <property type="entry name" value="PROKAR_LIPOPROTEIN"/>
    <property type="match status" value="1"/>
</dbReference>
<comment type="caution">
    <text evidence="2">The sequence shown here is derived from an EMBL/GenBank/DDBJ whole genome shotgun (WGS) entry which is preliminary data.</text>
</comment>
<accession>A0A502F7Q7</accession>
<dbReference type="Proteomes" id="UP000319700">
    <property type="component" value="Unassembled WGS sequence"/>
</dbReference>
<feature type="signal peptide" evidence="1">
    <location>
        <begin position="1"/>
        <end position="25"/>
    </location>
</feature>